<evidence type="ECO:0000313" key="2">
    <source>
        <dbReference type="EMBL" id="QUE52392.1"/>
    </source>
</evidence>
<keyword evidence="3" id="KW-1185">Reference proteome</keyword>
<keyword evidence="1" id="KW-0812">Transmembrane</keyword>
<dbReference type="Proteomes" id="UP000676169">
    <property type="component" value="Chromosome"/>
</dbReference>
<keyword evidence="1" id="KW-0472">Membrane</keyword>
<proteinExistence type="predicted"/>
<reference evidence="2" key="1">
    <citation type="submission" date="2021-04" db="EMBL/GenBank/DDBJ databases">
        <title>Luteolibacter sp. 32A isolated from the skin of an Anderson's salamander (Ambystoma andersonii).</title>
        <authorList>
            <person name="Spergser J."/>
            <person name="Busse H.-J."/>
        </authorList>
    </citation>
    <scope>NUCLEOTIDE SEQUENCE</scope>
    <source>
        <strain evidence="2">32A</strain>
    </source>
</reference>
<protein>
    <submittedName>
        <fullName evidence="2">Uncharacterized protein</fullName>
    </submittedName>
</protein>
<dbReference type="RefSeq" id="WP_211633347.1">
    <property type="nucleotide sequence ID" value="NZ_CP073100.1"/>
</dbReference>
<dbReference type="EMBL" id="CP073100">
    <property type="protein sequence ID" value="QUE52392.1"/>
    <property type="molecule type" value="Genomic_DNA"/>
</dbReference>
<evidence type="ECO:0000256" key="1">
    <source>
        <dbReference type="SAM" id="Phobius"/>
    </source>
</evidence>
<evidence type="ECO:0000313" key="3">
    <source>
        <dbReference type="Proteomes" id="UP000676169"/>
    </source>
</evidence>
<accession>A0A975PGK5</accession>
<name>A0A975PGK5_9BACT</name>
<gene>
    <name evidence="2" type="ORF">KBB96_05745</name>
</gene>
<sequence length="63" mass="7133">MMMPVLPRLFPAPLRKKLRIGFQLALWLGVLWAELFLIAVVRSHLSHPQTGRIVMGADHAMAE</sequence>
<dbReference type="KEGG" id="lamb:KBB96_05745"/>
<keyword evidence="1" id="KW-1133">Transmembrane helix</keyword>
<feature type="transmembrane region" description="Helical" evidence="1">
    <location>
        <begin position="20"/>
        <end position="41"/>
    </location>
</feature>
<dbReference type="AlphaFoldDB" id="A0A975PGK5"/>
<organism evidence="2 3">
    <name type="scientific">Luteolibacter ambystomatis</name>
    <dbReference type="NCBI Taxonomy" id="2824561"/>
    <lineage>
        <taxon>Bacteria</taxon>
        <taxon>Pseudomonadati</taxon>
        <taxon>Verrucomicrobiota</taxon>
        <taxon>Verrucomicrobiia</taxon>
        <taxon>Verrucomicrobiales</taxon>
        <taxon>Verrucomicrobiaceae</taxon>
        <taxon>Luteolibacter</taxon>
    </lineage>
</organism>